<reference evidence="1 2" key="1">
    <citation type="submission" date="2022-07" db="EMBL/GenBank/DDBJ databases">
        <title>Novel species in genus cellulomonas.</title>
        <authorList>
            <person name="Ye L."/>
        </authorList>
    </citation>
    <scope>NUCLEOTIDE SEQUENCE [LARGE SCALE GENOMIC DNA]</scope>
    <source>
        <strain evidence="2">zg-Y338</strain>
    </source>
</reference>
<dbReference type="Proteomes" id="UP001316189">
    <property type="component" value="Chromosome"/>
</dbReference>
<evidence type="ECO:0000313" key="1">
    <source>
        <dbReference type="EMBL" id="UUI75161.1"/>
    </source>
</evidence>
<dbReference type="EMBL" id="CP101988">
    <property type="protein sequence ID" value="UUI75161.1"/>
    <property type="molecule type" value="Genomic_DNA"/>
</dbReference>
<protein>
    <submittedName>
        <fullName evidence="1">Uncharacterized protein</fullName>
    </submittedName>
</protein>
<name>A0ABY5L0F4_9CELL</name>
<proteinExistence type="predicted"/>
<sequence>MRLTVDGEVFDVQERSDEPGAYDLIWEHAGGPRPGFSIARNDRAKLDEAVLIRAIRNFLGRVDPETGRID</sequence>
<accession>A0ABY5L0F4</accession>
<gene>
    <name evidence="1" type="ORF">NP064_15530</name>
</gene>
<dbReference type="RefSeq" id="WP_227569945.1">
    <property type="nucleotide sequence ID" value="NZ_CP101988.1"/>
</dbReference>
<organism evidence="1 2">
    <name type="scientific">Cellulomonas chengniuliangii</name>
    <dbReference type="NCBI Taxonomy" id="2968084"/>
    <lineage>
        <taxon>Bacteria</taxon>
        <taxon>Bacillati</taxon>
        <taxon>Actinomycetota</taxon>
        <taxon>Actinomycetes</taxon>
        <taxon>Micrococcales</taxon>
        <taxon>Cellulomonadaceae</taxon>
        <taxon>Cellulomonas</taxon>
    </lineage>
</organism>
<keyword evidence="2" id="KW-1185">Reference proteome</keyword>
<evidence type="ECO:0000313" key="2">
    <source>
        <dbReference type="Proteomes" id="UP001316189"/>
    </source>
</evidence>